<organism evidence="1 2">
    <name type="scientific">Glarea lozoyensis (strain ATCC 20868 / MF5171)</name>
    <dbReference type="NCBI Taxonomy" id="1116229"/>
    <lineage>
        <taxon>Eukaryota</taxon>
        <taxon>Fungi</taxon>
        <taxon>Dikarya</taxon>
        <taxon>Ascomycota</taxon>
        <taxon>Pezizomycotina</taxon>
        <taxon>Leotiomycetes</taxon>
        <taxon>Helotiales</taxon>
        <taxon>Helotiaceae</taxon>
        <taxon>Glarea</taxon>
    </lineage>
</organism>
<dbReference type="RefSeq" id="XP_008078516.1">
    <property type="nucleotide sequence ID" value="XM_008080325.1"/>
</dbReference>
<dbReference type="AlphaFoldDB" id="S3DRE5"/>
<sequence length="89" mass="10559">MSRLVDVDVAQSNVPRPGLVLGLLRPVWRYCLAWAQDFVVWKYRVRVQIVSSQTQRKRRKVASQFQTLEFPMFAKLRSDGMTFDRICRR</sequence>
<protein>
    <submittedName>
        <fullName evidence="1">Uncharacterized protein</fullName>
    </submittedName>
</protein>
<evidence type="ECO:0000313" key="1">
    <source>
        <dbReference type="EMBL" id="EPE34581.1"/>
    </source>
</evidence>
<name>S3DRE5_GLAL2</name>
<dbReference type="HOGENOM" id="CLU_2454919_0_0_1"/>
<keyword evidence="2" id="KW-1185">Reference proteome</keyword>
<accession>S3DRE5</accession>
<evidence type="ECO:0000313" key="2">
    <source>
        <dbReference type="Proteomes" id="UP000016922"/>
    </source>
</evidence>
<reference evidence="1 2" key="1">
    <citation type="journal article" date="2013" name="BMC Genomics">
        <title>Genomics-driven discovery of the pneumocandin biosynthetic gene cluster in the fungus Glarea lozoyensis.</title>
        <authorList>
            <person name="Chen L."/>
            <person name="Yue Q."/>
            <person name="Zhang X."/>
            <person name="Xiang M."/>
            <person name="Wang C."/>
            <person name="Li S."/>
            <person name="Che Y."/>
            <person name="Ortiz-Lopez F.J."/>
            <person name="Bills G.F."/>
            <person name="Liu X."/>
            <person name="An Z."/>
        </authorList>
    </citation>
    <scope>NUCLEOTIDE SEQUENCE [LARGE SCALE GENOMIC DNA]</scope>
    <source>
        <strain evidence="2">ATCC 20868 / MF5171</strain>
    </source>
</reference>
<dbReference type="KEGG" id="glz:GLAREA_10275"/>
<gene>
    <name evidence="1" type="ORF">GLAREA_10275</name>
</gene>
<proteinExistence type="predicted"/>
<dbReference type="EMBL" id="KE145356">
    <property type="protein sequence ID" value="EPE34581.1"/>
    <property type="molecule type" value="Genomic_DNA"/>
</dbReference>
<dbReference type="Proteomes" id="UP000016922">
    <property type="component" value="Unassembled WGS sequence"/>
</dbReference>
<dbReference type="GeneID" id="19469322"/>